<sequence length="304" mass="34604">MGLLKKVSIINKLAYSKVKEKVKCEYVSRKNINSCMIKEEIKEEENSKRESYFKELKKEIKISKEDRKEKNKKLSTLERVKGEFRGIPVISVVDDIVEGASQIEKVKKFVTENPEDPLAWLMMAECIKYHKKIFLIINLAKTPIDPIGTVLDIGVEFGGDAIEGAIDKDKWTYKRALLKSLNLGFKASLKDEKTLVCIGKSAKLLAAYSKDPIEKENYSLIGDKYLRKALEIGSRESKNEILFYLDKLSKNKVKKFKYAYNSNKLISIVNGGSNAVVKQSGKVVNTLEKILDNTLDKLIKERKV</sequence>
<feature type="coiled-coil region" evidence="1">
    <location>
        <begin position="53"/>
        <end position="80"/>
    </location>
</feature>
<name>A0ABP3U6J9_9CLOT</name>
<reference evidence="3" key="1">
    <citation type="journal article" date="2019" name="Int. J. Syst. Evol. Microbiol.">
        <title>The Global Catalogue of Microorganisms (GCM) 10K type strain sequencing project: providing services to taxonomists for standard genome sequencing and annotation.</title>
        <authorList>
            <consortium name="The Broad Institute Genomics Platform"/>
            <consortium name="The Broad Institute Genome Sequencing Center for Infectious Disease"/>
            <person name="Wu L."/>
            <person name="Ma J."/>
        </authorList>
    </citation>
    <scope>NUCLEOTIDE SEQUENCE [LARGE SCALE GENOMIC DNA]</scope>
    <source>
        <strain evidence="3">JCM 1405</strain>
    </source>
</reference>
<gene>
    <name evidence="2" type="ORF">GCM10008905_13150</name>
</gene>
<evidence type="ECO:0000313" key="2">
    <source>
        <dbReference type="EMBL" id="GAA0722053.1"/>
    </source>
</evidence>
<comment type="caution">
    <text evidence="2">The sequence shown here is derived from an EMBL/GenBank/DDBJ whole genome shotgun (WGS) entry which is preliminary data.</text>
</comment>
<keyword evidence="1" id="KW-0175">Coiled coil</keyword>
<evidence type="ECO:0000313" key="3">
    <source>
        <dbReference type="Proteomes" id="UP001500339"/>
    </source>
</evidence>
<dbReference type="RefSeq" id="WP_343768011.1">
    <property type="nucleotide sequence ID" value="NZ_BAAACF010000001.1"/>
</dbReference>
<proteinExistence type="predicted"/>
<keyword evidence="3" id="KW-1185">Reference proteome</keyword>
<accession>A0ABP3U6J9</accession>
<dbReference type="Proteomes" id="UP001500339">
    <property type="component" value="Unassembled WGS sequence"/>
</dbReference>
<organism evidence="2 3">
    <name type="scientific">Clostridium malenominatum</name>
    <dbReference type="NCBI Taxonomy" id="1539"/>
    <lineage>
        <taxon>Bacteria</taxon>
        <taxon>Bacillati</taxon>
        <taxon>Bacillota</taxon>
        <taxon>Clostridia</taxon>
        <taxon>Eubacteriales</taxon>
        <taxon>Clostridiaceae</taxon>
        <taxon>Clostridium</taxon>
    </lineage>
</organism>
<protein>
    <submittedName>
        <fullName evidence="2">Uncharacterized protein</fullName>
    </submittedName>
</protein>
<evidence type="ECO:0000256" key="1">
    <source>
        <dbReference type="SAM" id="Coils"/>
    </source>
</evidence>
<dbReference type="EMBL" id="BAAACF010000001">
    <property type="protein sequence ID" value="GAA0722053.1"/>
    <property type="molecule type" value="Genomic_DNA"/>
</dbReference>